<dbReference type="SUPFAM" id="SSF101116">
    <property type="entry name" value="Flagellar export chaperone FliS"/>
    <property type="match status" value="1"/>
</dbReference>
<reference evidence="8 9" key="1">
    <citation type="submission" date="2020-01" db="EMBL/GenBank/DDBJ databases">
        <title>Dynamics of blaIMP-6 dissemination in carbapenem resistant Enterobacteriacea isolated from regional surveillance in Osaka, Japan.</title>
        <authorList>
            <person name="Abe R."/>
            <person name="Akeda Y."/>
            <person name="Sugawara Y."/>
            <person name="Yamamoto N."/>
            <person name="Tomono K."/>
            <person name="Takeuchi D."/>
            <person name="Kawahara R."/>
            <person name="Hamada S."/>
        </authorList>
    </citation>
    <scope>NUCLEOTIDE SEQUENCE [LARGE SCALE GENOMIC DNA]</scope>
    <source>
        <strain evidence="8 9">E300</strain>
    </source>
</reference>
<dbReference type="CDD" id="cd16098">
    <property type="entry name" value="FliS"/>
    <property type="match status" value="1"/>
</dbReference>
<keyword evidence="8" id="KW-0966">Cell projection</keyword>
<dbReference type="GO" id="GO:0005829">
    <property type="term" value="C:cytosol"/>
    <property type="evidence" value="ECO:0007669"/>
    <property type="project" value="UniProtKB-SubCell"/>
</dbReference>
<evidence type="ECO:0000256" key="5">
    <source>
        <dbReference type="ARBA" id="ARBA00023186"/>
    </source>
</evidence>
<keyword evidence="8" id="KW-0282">Flagellum</keyword>
<proteinExistence type="inferred from homology"/>
<evidence type="ECO:0000256" key="4">
    <source>
        <dbReference type="ARBA" id="ARBA00022795"/>
    </source>
</evidence>
<evidence type="ECO:0000256" key="1">
    <source>
        <dbReference type="ARBA" id="ARBA00004514"/>
    </source>
</evidence>
<dbReference type="PANTHER" id="PTHR34773:SF1">
    <property type="entry name" value="FLAGELLAR SECRETION CHAPERONE FLIS"/>
    <property type="match status" value="1"/>
</dbReference>
<evidence type="ECO:0000313" key="8">
    <source>
        <dbReference type="EMBL" id="BBU83105.1"/>
    </source>
</evidence>
<keyword evidence="3 7" id="KW-0963">Cytoplasm</keyword>
<dbReference type="AlphaFoldDB" id="A0A8S0FS48"/>
<keyword evidence="8" id="KW-0969">Cilium</keyword>
<name>A0A8S0FS48_ECOLX</name>
<evidence type="ECO:0000256" key="3">
    <source>
        <dbReference type="ARBA" id="ARBA00022490"/>
    </source>
</evidence>
<protein>
    <recommendedName>
        <fullName evidence="6 7">Flagellar secretion chaperone FliS</fullName>
    </recommendedName>
</protein>
<dbReference type="Proteomes" id="UP000467488">
    <property type="component" value="Chromosome"/>
</dbReference>
<accession>A0A8S0FS48</accession>
<comment type="subcellular location">
    <subcellularLocation>
        <location evidence="1 7">Cytoplasm</location>
        <location evidence="1 7">Cytosol</location>
    </subcellularLocation>
</comment>
<evidence type="ECO:0000256" key="2">
    <source>
        <dbReference type="ARBA" id="ARBA00008787"/>
    </source>
</evidence>
<comment type="similarity">
    <text evidence="2 7">Belongs to the FliS family.</text>
</comment>
<evidence type="ECO:0000256" key="7">
    <source>
        <dbReference type="PIRNR" id="PIRNR039090"/>
    </source>
</evidence>
<keyword evidence="5" id="KW-0143">Chaperone</keyword>
<dbReference type="FunFam" id="1.20.120.340:FF:000001">
    <property type="entry name" value="Flagellar secretion chaperone FliS"/>
    <property type="match status" value="1"/>
</dbReference>
<gene>
    <name evidence="8" type="primary">fliS</name>
    <name evidence="8" type="ORF">EIMP300_45050</name>
</gene>
<dbReference type="Pfam" id="PF02561">
    <property type="entry name" value="FliS"/>
    <property type="match status" value="1"/>
</dbReference>
<dbReference type="GO" id="GO:0071973">
    <property type="term" value="P:bacterial-type flagellum-dependent cell motility"/>
    <property type="evidence" value="ECO:0007669"/>
    <property type="project" value="TreeGrafter"/>
</dbReference>
<sequence>MYAAKGTQAYAQIGVESAVMSASQQQLVTMLFDGVLSALVRARLFMQDNNQQGKGVLSLSKAINIIENGLRVSLDEESKDELTQNLIALYSYMVRRLLQANLRNDVSAVEEVEALMRNIADAWKESLLSPSLIQDPV</sequence>
<dbReference type="GO" id="GO:0044780">
    <property type="term" value="P:bacterial-type flagellum assembly"/>
    <property type="evidence" value="ECO:0007669"/>
    <property type="project" value="InterPro"/>
</dbReference>
<dbReference type="PANTHER" id="PTHR34773">
    <property type="entry name" value="FLAGELLAR SECRETION CHAPERONE FLIS"/>
    <property type="match status" value="1"/>
</dbReference>
<dbReference type="InterPro" id="IPR036584">
    <property type="entry name" value="FliS_sf"/>
</dbReference>
<evidence type="ECO:0000256" key="6">
    <source>
        <dbReference type="ARBA" id="ARBA00069985"/>
    </source>
</evidence>
<dbReference type="EMBL" id="AP022360">
    <property type="protein sequence ID" value="BBU83105.1"/>
    <property type="molecule type" value="Genomic_DNA"/>
</dbReference>
<dbReference type="InterPro" id="IPR003713">
    <property type="entry name" value="FliS"/>
</dbReference>
<keyword evidence="4 7" id="KW-1005">Bacterial flagellum biogenesis</keyword>
<dbReference type="Gene3D" id="1.20.120.340">
    <property type="entry name" value="Flagellar protein FliS"/>
    <property type="match status" value="1"/>
</dbReference>
<organism evidence="8 9">
    <name type="scientific">Escherichia coli</name>
    <dbReference type="NCBI Taxonomy" id="562"/>
    <lineage>
        <taxon>Bacteria</taxon>
        <taxon>Pseudomonadati</taxon>
        <taxon>Pseudomonadota</taxon>
        <taxon>Gammaproteobacteria</taxon>
        <taxon>Enterobacterales</taxon>
        <taxon>Enterobacteriaceae</taxon>
        <taxon>Escherichia</taxon>
    </lineage>
</organism>
<evidence type="ECO:0000313" key="9">
    <source>
        <dbReference type="Proteomes" id="UP000467488"/>
    </source>
</evidence>
<dbReference type="NCBIfam" id="TIGR00208">
    <property type="entry name" value="fliS"/>
    <property type="match status" value="1"/>
</dbReference>
<dbReference type="PIRSF" id="PIRSF039090">
    <property type="entry name" value="Flis"/>
    <property type="match status" value="1"/>
</dbReference>